<dbReference type="OrthoDB" id="2338662at2759"/>
<gene>
    <name evidence="3" type="ORF">H103_03591</name>
</gene>
<evidence type="ECO:0000259" key="2">
    <source>
        <dbReference type="PROSITE" id="PS51819"/>
    </source>
</evidence>
<dbReference type="Gene3D" id="3.10.180.10">
    <property type="entry name" value="2,3-Dihydroxybiphenyl 1,2-Dioxygenase, domain 1"/>
    <property type="match status" value="1"/>
</dbReference>
<feature type="domain" description="VOC" evidence="2">
    <location>
        <begin position="26"/>
        <end position="151"/>
    </location>
</feature>
<name>A0A022W5D2_TRIRU</name>
<sequence>MAHHDAARQPPAPLAGQVGSGKAPSASCHLRIARPSLDIARTVRFYVDGLGLSVLWRCGPETLGGHALVMLGWPGAAWHLEIVDDSQGETPPRPTEEDLLVLYVDGPVDPGTVDRLLAAGGKRVTARNEYWERFGVTLEDPDGYRLVLSQRGWTNEAMPS</sequence>
<evidence type="ECO:0000256" key="1">
    <source>
        <dbReference type="SAM" id="MobiDB-lite"/>
    </source>
</evidence>
<proteinExistence type="predicted"/>
<dbReference type="EMBL" id="KK207816">
    <property type="protein sequence ID" value="EZF53499.1"/>
    <property type="molecule type" value="Genomic_DNA"/>
</dbReference>
<dbReference type="Pfam" id="PF22659">
    <property type="entry name" value="YycE-like_C"/>
    <property type="match status" value="1"/>
</dbReference>
<dbReference type="SUPFAM" id="SSF54593">
    <property type="entry name" value="Glyoxalase/Bleomycin resistance protein/Dihydroxybiphenyl dioxygenase"/>
    <property type="match status" value="1"/>
</dbReference>
<dbReference type="Proteomes" id="UP000023758">
    <property type="component" value="Unassembled WGS sequence"/>
</dbReference>
<accession>A0A022W5D2</accession>
<dbReference type="InterPro" id="IPR058997">
    <property type="entry name" value="YycE-like_C"/>
</dbReference>
<feature type="region of interest" description="Disordered" evidence="1">
    <location>
        <begin position="1"/>
        <end position="20"/>
    </location>
</feature>
<dbReference type="HOGENOM" id="CLU_107214_0_0_1"/>
<dbReference type="InterPro" id="IPR037523">
    <property type="entry name" value="VOC_core"/>
</dbReference>
<dbReference type="InterPro" id="IPR058998">
    <property type="entry name" value="YycE-like_N"/>
</dbReference>
<reference evidence="3" key="1">
    <citation type="submission" date="2014-02" db="EMBL/GenBank/DDBJ databases">
        <title>The Genome Sequence of Trichophyton rubrum (morphotype fischeri) CBS 288.86.</title>
        <authorList>
            <consortium name="The Broad Institute Genomics Platform"/>
            <person name="Cuomo C.A."/>
            <person name="White T.C."/>
            <person name="Graser Y."/>
            <person name="Martinez-Rossi N."/>
            <person name="Heitman J."/>
            <person name="Young S.K."/>
            <person name="Zeng Q."/>
            <person name="Gargeya S."/>
            <person name="Abouelleil A."/>
            <person name="Alvarado L."/>
            <person name="Chapman S.B."/>
            <person name="Gainer-Dewar J."/>
            <person name="Goldberg J."/>
            <person name="Griggs A."/>
            <person name="Gujja S."/>
            <person name="Hansen M."/>
            <person name="Howarth C."/>
            <person name="Imamovic A."/>
            <person name="Larimer J."/>
            <person name="Martinez D."/>
            <person name="Murphy C."/>
            <person name="Pearson M.D."/>
            <person name="Persinoti G."/>
            <person name="Poon T."/>
            <person name="Priest M."/>
            <person name="Roberts A.D."/>
            <person name="Saif S."/>
            <person name="Shea T.D."/>
            <person name="Sykes S.N."/>
            <person name="Wortman J."/>
            <person name="Nusbaum C."/>
            <person name="Birren B."/>
        </authorList>
    </citation>
    <scope>NUCLEOTIDE SEQUENCE [LARGE SCALE GENOMIC DNA]</scope>
    <source>
        <strain evidence="3">CBS 288.86</strain>
    </source>
</reference>
<protein>
    <recommendedName>
        <fullName evidence="2">VOC domain-containing protein</fullName>
    </recommendedName>
</protein>
<dbReference type="InterPro" id="IPR029068">
    <property type="entry name" value="Glyas_Bleomycin-R_OHBP_Dase"/>
</dbReference>
<dbReference type="AlphaFoldDB" id="A0A022W5D2"/>
<organism evidence="3">
    <name type="scientific">Trichophyton rubrum CBS 288.86</name>
    <dbReference type="NCBI Taxonomy" id="1215330"/>
    <lineage>
        <taxon>Eukaryota</taxon>
        <taxon>Fungi</taxon>
        <taxon>Dikarya</taxon>
        <taxon>Ascomycota</taxon>
        <taxon>Pezizomycotina</taxon>
        <taxon>Eurotiomycetes</taxon>
        <taxon>Eurotiomycetidae</taxon>
        <taxon>Onygenales</taxon>
        <taxon>Arthrodermataceae</taxon>
        <taxon>Trichophyton</taxon>
    </lineage>
</organism>
<dbReference type="Pfam" id="PF22658">
    <property type="entry name" value="YycE-like_N"/>
    <property type="match status" value="1"/>
</dbReference>
<evidence type="ECO:0000313" key="3">
    <source>
        <dbReference type="EMBL" id="EZF53499.1"/>
    </source>
</evidence>
<dbReference type="PROSITE" id="PS51819">
    <property type="entry name" value="VOC"/>
    <property type="match status" value="1"/>
</dbReference>
<dbReference type="CDD" id="cd06587">
    <property type="entry name" value="VOC"/>
    <property type="match status" value="1"/>
</dbReference>